<gene>
    <name evidence="4" type="ORF">A2774_01730</name>
</gene>
<dbReference type="PANTHER" id="PTHR21139">
    <property type="entry name" value="TRIOSEPHOSPHATE ISOMERASE"/>
    <property type="match status" value="1"/>
</dbReference>
<organism evidence="4 5">
    <name type="scientific">Candidatus Roizmanbacteria bacterium RIFCSPHIGHO2_01_FULL_39_12c</name>
    <dbReference type="NCBI Taxonomy" id="1802031"/>
    <lineage>
        <taxon>Bacteria</taxon>
        <taxon>Candidatus Roizmaniibacteriota</taxon>
    </lineage>
</organism>
<comment type="subunit">
    <text evidence="3">Homodimer.</text>
</comment>
<dbReference type="GO" id="GO:0046166">
    <property type="term" value="P:glyceraldehyde-3-phosphate biosynthetic process"/>
    <property type="evidence" value="ECO:0007669"/>
    <property type="project" value="TreeGrafter"/>
</dbReference>
<evidence type="ECO:0000313" key="5">
    <source>
        <dbReference type="Proteomes" id="UP000177208"/>
    </source>
</evidence>
<name>A0A1F7GAY4_9BACT</name>
<comment type="subcellular location">
    <subcellularLocation>
        <location evidence="3">Cytoplasm</location>
    </subcellularLocation>
</comment>
<sequence length="215" mass="24077">MYYFIANWKANKNLSEALSWIDDFISNTEDKTEAKFIISPPAPFLYPLKEKIKGRNNVYLAAQDISRFAGGSYTGEVTAKSIQSLVDFAIIGHSERRNLFQENYDALQKKTELAQKYNIEPIFCLRDEKDQIPATVKIVAYEPVYAIGSGNNEPLEQVIKQKAKIIGDKQLTFLYGGSVNEKNSSTYLKSGQLDGFLVGNASLNPSEFLNIVKSA</sequence>
<evidence type="ECO:0000256" key="3">
    <source>
        <dbReference type="RuleBase" id="RU363013"/>
    </source>
</evidence>
<dbReference type="InterPro" id="IPR013785">
    <property type="entry name" value="Aldolase_TIM"/>
</dbReference>
<dbReference type="GO" id="GO:0006094">
    <property type="term" value="P:gluconeogenesis"/>
    <property type="evidence" value="ECO:0007669"/>
    <property type="project" value="UniProtKB-UniPathway"/>
</dbReference>
<keyword evidence="3" id="KW-0963">Cytoplasm</keyword>
<dbReference type="Pfam" id="PF00121">
    <property type="entry name" value="TIM"/>
    <property type="match status" value="1"/>
</dbReference>
<dbReference type="EMBL" id="MFZG01000027">
    <property type="protein sequence ID" value="OGK16071.1"/>
    <property type="molecule type" value="Genomic_DNA"/>
</dbReference>
<evidence type="ECO:0000256" key="1">
    <source>
        <dbReference type="ARBA" id="ARBA00007422"/>
    </source>
</evidence>
<keyword evidence="3" id="KW-0312">Gluconeogenesis</keyword>
<comment type="caution">
    <text evidence="4">The sequence shown here is derived from an EMBL/GenBank/DDBJ whole genome shotgun (WGS) entry which is preliminary data.</text>
</comment>
<dbReference type="GO" id="GO:0019563">
    <property type="term" value="P:glycerol catabolic process"/>
    <property type="evidence" value="ECO:0007669"/>
    <property type="project" value="TreeGrafter"/>
</dbReference>
<dbReference type="PANTHER" id="PTHR21139:SF42">
    <property type="entry name" value="TRIOSEPHOSPHATE ISOMERASE"/>
    <property type="match status" value="1"/>
</dbReference>
<dbReference type="SUPFAM" id="SSF51351">
    <property type="entry name" value="Triosephosphate isomerase (TIM)"/>
    <property type="match status" value="1"/>
</dbReference>
<reference evidence="4 5" key="1">
    <citation type="journal article" date="2016" name="Nat. Commun.">
        <title>Thousands of microbial genomes shed light on interconnected biogeochemical processes in an aquifer system.</title>
        <authorList>
            <person name="Anantharaman K."/>
            <person name="Brown C.T."/>
            <person name="Hug L.A."/>
            <person name="Sharon I."/>
            <person name="Castelle C.J."/>
            <person name="Probst A.J."/>
            <person name="Thomas B.C."/>
            <person name="Singh A."/>
            <person name="Wilkins M.J."/>
            <person name="Karaoz U."/>
            <person name="Brodie E.L."/>
            <person name="Williams K.H."/>
            <person name="Hubbard S.S."/>
            <person name="Banfield J.F."/>
        </authorList>
    </citation>
    <scope>NUCLEOTIDE SEQUENCE [LARGE SCALE GENOMIC DNA]</scope>
</reference>
<dbReference type="InterPro" id="IPR020861">
    <property type="entry name" value="Triosephosphate_isomerase_AS"/>
</dbReference>
<evidence type="ECO:0000313" key="4">
    <source>
        <dbReference type="EMBL" id="OGK16071.1"/>
    </source>
</evidence>
<keyword evidence="3" id="KW-0324">Glycolysis</keyword>
<dbReference type="PROSITE" id="PS00171">
    <property type="entry name" value="TIM_1"/>
    <property type="match status" value="1"/>
</dbReference>
<proteinExistence type="inferred from homology"/>
<dbReference type="Proteomes" id="UP000177208">
    <property type="component" value="Unassembled WGS sequence"/>
</dbReference>
<dbReference type="Gene3D" id="3.20.20.70">
    <property type="entry name" value="Aldolase class I"/>
    <property type="match status" value="1"/>
</dbReference>
<keyword evidence="2 3" id="KW-0413">Isomerase</keyword>
<dbReference type="GO" id="GO:0005829">
    <property type="term" value="C:cytosol"/>
    <property type="evidence" value="ECO:0007669"/>
    <property type="project" value="TreeGrafter"/>
</dbReference>
<comment type="pathway">
    <text evidence="3">Carbohydrate degradation; glycolysis; D-glyceraldehyde 3-phosphate from glycerone phosphate: step 1/1.</text>
</comment>
<dbReference type="EC" id="5.3.1.1" evidence="3"/>
<accession>A0A1F7GAY4</accession>
<comment type="pathway">
    <text evidence="3">Carbohydrate biosynthesis; gluconeogenesis.</text>
</comment>
<comment type="catalytic activity">
    <reaction evidence="3">
        <text>D-glyceraldehyde 3-phosphate = dihydroxyacetone phosphate</text>
        <dbReference type="Rhea" id="RHEA:18585"/>
        <dbReference type="ChEBI" id="CHEBI:57642"/>
        <dbReference type="ChEBI" id="CHEBI:59776"/>
        <dbReference type="EC" id="5.3.1.1"/>
    </reaction>
</comment>
<dbReference type="UniPathway" id="UPA00109">
    <property type="reaction ID" value="UER00189"/>
</dbReference>
<dbReference type="GO" id="GO:0004807">
    <property type="term" value="F:triose-phosphate isomerase activity"/>
    <property type="evidence" value="ECO:0007669"/>
    <property type="project" value="UniProtKB-EC"/>
</dbReference>
<comment type="similarity">
    <text evidence="1 3">Belongs to the triosephosphate isomerase family.</text>
</comment>
<protein>
    <recommendedName>
        <fullName evidence="3">Triosephosphate isomerase</fullName>
        <ecNumber evidence="3">5.3.1.1</ecNumber>
    </recommendedName>
</protein>
<dbReference type="PROSITE" id="PS51440">
    <property type="entry name" value="TIM_2"/>
    <property type="match status" value="1"/>
</dbReference>
<dbReference type="AlphaFoldDB" id="A0A1F7GAY4"/>
<dbReference type="UniPathway" id="UPA00138"/>
<dbReference type="CDD" id="cd00311">
    <property type="entry name" value="TIM"/>
    <property type="match status" value="1"/>
</dbReference>
<dbReference type="InterPro" id="IPR000652">
    <property type="entry name" value="Triosephosphate_isomerase"/>
</dbReference>
<dbReference type="InterPro" id="IPR035990">
    <property type="entry name" value="TIM_sf"/>
</dbReference>
<evidence type="ECO:0000256" key="2">
    <source>
        <dbReference type="ARBA" id="ARBA00023235"/>
    </source>
</evidence>
<dbReference type="GO" id="GO:0006096">
    <property type="term" value="P:glycolytic process"/>
    <property type="evidence" value="ECO:0007669"/>
    <property type="project" value="UniProtKB-UniPathway"/>
</dbReference>